<evidence type="ECO:0000259" key="10">
    <source>
        <dbReference type="Pfam" id="PF03109"/>
    </source>
</evidence>
<dbReference type="FunCoup" id="A0A6G9IDB6">
    <property type="interactions" value="363"/>
</dbReference>
<dbReference type="GO" id="GO:0006744">
    <property type="term" value="P:ubiquinone biosynthetic process"/>
    <property type="evidence" value="ECO:0007669"/>
    <property type="project" value="UniProtKB-UniPathway"/>
</dbReference>
<comment type="similarity">
    <text evidence="2">Belongs to the protein kinase superfamily. ADCK protein kinase family.</text>
</comment>
<keyword evidence="6 9" id="KW-0812">Transmembrane</keyword>
<evidence type="ECO:0000313" key="12">
    <source>
        <dbReference type="Proteomes" id="UP000501168"/>
    </source>
</evidence>
<keyword evidence="12" id="KW-1185">Reference proteome</keyword>
<dbReference type="InParanoid" id="A0A6G9IDB6"/>
<dbReference type="RefSeq" id="WP_166917521.1">
    <property type="nucleotide sequence ID" value="NZ_CP050253.1"/>
</dbReference>
<keyword evidence="11" id="KW-0830">Ubiquinone</keyword>
<evidence type="ECO:0000256" key="9">
    <source>
        <dbReference type="SAM" id="Phobius"/>
    </source>
</evidence>
<organism evidence="11 12">
    <name type="scientific">Zophobihabitans entericus</name>
    <dbReference type="NCBI Taxonomy" id="1635327"/>
    <lineage>
        <taxon>Bacteria</taxon>
        <taxon>Pseudomonadati</taxon>
        <taxon>Pseudomonadota</taxon>
        <taxon>Gammaproteobacteria</taxon>
        <taxon>Orbales</taxon>
        <taxon>Orbaceae</taxon>
        <taxon>Zophobihabitans</taxon>
    </lineage>
</organism>
<keyword evidence="8 9" id="KW-0472">Membrane</keyword>
<dbReference type="KEGG" id="orb:IPMB12_11310"/>
<comment type="pathway">
    <text evidence="1">Cofactor biosynthesis; ubiquinone biosynthesis [regulation].</text>
</comment>
<evidence type="ECO:0000256" key="8">
    <source>
        <dbReference type="ARBA" id="ARBA00023136"/>
    </source>
</evidence>
<dbReference type="Proteomes" id="UP000501168">
    <property type="component" value="Chromosome"/>
</dbReference>
<keyword evidence="5" id="KW-0831">Ubiquinone biosynthesis</keyword>
<feature type="domain" description="ABC1 atypical kinase-like" evidence="10">
    <location>
        <begin position="91"/>
        <end position="340"/>
    </location>
</feature>
<name>A0A6G9IDB6_9GAMM</name>
<keyword evidence="7 9" id="KW-1133">Transmembrane helix</keyword>
<reference evidence="11 12" key="1">
    <citation type="submission" date="2020-03" db="EMBL/GenBank/DDBJ databases">
        <title>Complete genome sequence of Orbus sp. IPMB12 (BCRC 80908).</title>
        <authorList>
            <person name="Lo W.-S."/>
            <person name="Chang T.-H."/>
            <person name="Kuo C.-H."/>
        </authorList>
    </citation>
    <scope>NUCLEOTIDE SEQUENCE [LARGE SCALE GENOMIC DNA]</scope>
    <source>
        <strain evidence="11 12">IPMB12</strain>
    </source>
</reference>
<evidence type="ECO:0000256" key="6">
    <source>
        <dbReference type="ARBA" id="ARBA00022692"/>
    </source>
</evidence>
<dbReference type="InterPro" id="IPR004147">
    <property type="entry name" value="ABC1_dom"/>
</dbReference>
<dbReference type="AlphaFoldDB" id="A0A6G9IDB6"/>
<protein>
    <submittedName>
        <fullName evidence="11">Ubiquinone biosynthesis regulatory protein kinase UbiB</fullName>
    </submittedName>
</protein>
<evidence type="ECO:0000256" key="5">
    <source>
        <dbReference type="ARBA" id="ARBA00022688"/>
    </source>
</evidence>
<dbReference type="UniPathway" id="UPA00232"/>
<dbReference type="InterPro" id="IPR050154">
    <property type="entry name" value="UbiB_kinase"/>
</dbReference>
<evidence type="ECO:0000256" key="7">
    <source>
        <dbReference type="ARBA" id="ARBA00022989"/>
    </source>
</evidence>
<evidence type="ECO:0000256" key="3">
    <source>
        <dbReference type="ARBA" id="ARBA00022475"/>
    </source>
</evidence>
<dbReference type="PANTHER" id="PTHR10566">
    <property type="entry name" value="CHAPERONE-ACTIVITY OF BC1 COMPLEX CABC1 -RELATED"/>
    <property type="match status" value="1"/>
</dbReference>
<dbReference type="Pfam" id="PF03109">
    <property type="entry name" value="ABC1"/>
    <property type="match status" value="1"/>
</dbReference>
<accession>A0A6G9IDB6</accession>
<dbReference type="NCBIfam" id="NF003404">
    <property type="entry name" value="PRK04750.1"/>
    <property type="match status" value="1"/>
</dbReference>
<dbReference type="EMBL" id="CP050253">
    <property type="protein sequence ID" value="QIQ22225.1"/>
    <property type="molecule type" value="Genomic_DNA"/>
</dbReference>
<evidence type="ECO:0000313" key="11">
    <source>
        <dbReference type="EMBL" id="QIQ22225.1"/>
    </source>
</evidence>
<dbReference type="InterPro" id="IPR010232">
    <property type="entry name" value="UbiB"/>
</dbReference>
<dbReference type="SUPFAM" id="SSF56112">
    <property type="entry name" value="Protein kinase-like (PK-like)"/>
    <property type="match status" value="1"/>
</dbReference>
<gene>
    <name evidence="11" type="primary">ubiB</name>
    <name evidence="11" type="ORF">IPMB12_11310</name>
</gene>
<evidence type="ECO:0000256" key="1">
    <source>
        <dbReference type="ARBA" id="ARBA00005020"/>
    </source>
</evidence>
<dbReference type="InterPro" id="IPR011009">
    <property type="entry name" value="Kinase-like_dom_sf"/>
</dbReference>
<evidence type="ECO:0000256" key="2">
    <source>
        <dbReference type="ARBA" id="ARBA00009670"/>
    </source>
</evidence>
<proteinExistence type="inferred from homology"/>
<feature type="transmembrane region" description="Helical" evidence="9">
    <location>
        <begin position="497"/>
        <end position="514"/>
    </location>
</feature>
<keyword evidence="3" id="KW-1003">Cell membrane</keyword>
<evidence type="ECO:0000256" key="4">
    <source>
        <dbReference type="ARBA" id="ARBA00022519"/>
    </source>
</evidence>
<dbReference type="PANTHER" id="PTHR10566:SF113">
    <property type="entry name" value="PROTEIN ACTIVITY OF BC1 COMPLEX KINASE 7, CHLOROPLASTIC"/>
    <property type="match status" value="1"/>
</dbReference>
<dbReference type="NCBIfam" id="TIGR01982">
    <property type="entry name" value="UbiB"/>
    <property type="match status" value="1"/>
</dbReference>
<keyword evidence="4" id="KW-0997">Cell inner membrane</keyword>
<sequence length="515" mass="59719">MTKYSRLYKVLAIFKAYQLGELLPEHRLSVKFKAGLACLFWVRAKAKHEPIGERLRLALQELGPIWIKFGQMLSTRRDILPADVANQLTLLQDDVVPFDGKLAKTLIEEALGKPLEDIFFDFDLTPLASASIAQVHAAKMKSSKADVVIKIRRPDILPSIKADIELMYFVAEQLSVWFKDAGKLRATEVVQDYERTIYKELNFVQEAENTRRLRSNFINSEILYIPYVYPEFSRETLLVEERVWGIPISDMEQLRQHNVDFKLLAERGVQAFFTQVFRDNFFHADMHPGNIFVDVTNPQDPRYIGIDCAVVGELTKEDQRYLAKNFMAFFNRDYRKIAELYIDSGWVAEDTDIDAFEAAMHDVCEPVFAKPLGEISFAQVLFSLFHVARQFNMQVQPQLILLEKTLFYIEGLGRQLYPQLDLWVTAKPFLESWYKEQTSIKYMVKQVVNNGPAWVELLPELPNRINQQERANRLLKSKLDQLSLQLYTSQKKQRNQFYLLIGTVVIIAVLLFIVI</sequence>